<organism evidence="2 3">
    <name type="scientific">Enterovibrio qingdaonensis</name>
    <dbReference type="NCBI Taxonomy" id="2899818"/>
    <lineage>
        <taxon>Bacteria</taxon>
        <taxon>Pseudomonadati</taxon>
        <taxon>Pseudomonadota</taxon>
        <taxon>Gammaproteobacteria</taxon>
        <taxon>Vibrionales</taxon>
        <taxon>Vibrionaceae</taxon>
        <taxon>Enterovibrio</taxon>
    </lineage>
</organism>
<keyword evidence="1" id="KW-0812">Transmembrane</keyword>
<evidence type="ECO:0000313" key="3">
    <source>
        <dbReference type="Proteomes" id="UP001149821"/>
    </source>
</evidence>
<gene>
    <name evidence="2" type="ORF">LRP49_20890</name>
</gene>
<evidence type="ECO:0000256" key="1">
    <source>
        <dbReference type="SAM" id="Phobius"/>
    </source>
</evidence>
<comment type="caution">
    <text evidence="2">The sequence shown here is derived from an EMBL/GenBank/DDBJ whole genome shotgun (WGS) entry which is preliminary data.</text>
</comment>
<protein>
    <submittedName>
        <fullName evidence="2">Uncharacterized protein</fullName>
    </submittedName>
</protein>
<keyword evidence="1" id="KW-1133">Transmembrane helix</keyword>
<feature type="transmembrane region" description="Helical" evidence="1">
    <location>
        <begin position="37"/>
        <end position="55"/>
    </location>
</feature>
<keyword evidence="3" id="KW-1185">Reference proteome</keyword>
<feature type="transmembrane region" description="Helical" evidence="1">
    <location>
        <begin position="81"/>
        <end position="104"/>
    </location>
</feature>
<keyword evidence="1" id="KW-0472">Membrane</keyword>
<reference evidence="2" key="1">
    <citation type="submission" date="2021-12" db="EMBL/GenBank/DDBJ databases">
        <title>Enterovibrio ZSDZ35 sp. nov. and Enterovibrio ZSDZ42 sp. nov., isolated from coastal seawater in Qingdao.</title>
        <authorList>
            <person name="Zhang P."/>
        </authorList>
    </citation>
    <scope>NUCLEOTIDE SEQUENCE</scope>
    <source>
        <strain evidence="2">ZSDZ35</strain>
    </source>
</reference>
<evidence type="ECO:0000313" key="2">
    <source>
        <dbReference type="EMBL" id="MDD1783636.1"/>
    </source>
</evidence>
<dbReference type="RefSeq" id="WP_274144646.1">
    <property type="nucleotide sequence ID" value="NZ_JAJUBB010000021.1"/>
</dbReference>
<dbReference type="Proteomes" id="UP001149821">
    <property type="component" value="Unassembled WGS sequence"/>
</dbReference>
<dbReference type="EMBL" id="JAJUBB010000021">
    <property type="protein sequence ID" value="MDD1783636.1"/>
    <property type="molecule type" value="Genomic_DNA"/>
</dbReference>
<name>A0ABT5QRM3_9GAMM</name>
<accession>A0ABT5QRM3</accession>
<proteinExistence type="predicted"/>
<sequence length="108" mass="11736">MLSFLLFTLVANLVAVSVVGGFEALTGLFGMSHWVDYAFAIVLTLWAISAFTLSWQQRDNDLEAGVTYAARTAELTTDPSLFLKFFLAGLPAFILCVVVAFSSYTLAV</sequence>